<reference evidence="9" key="1">
    <citation type="journal article" date="2019" name="Int. J. Syst. Evol. Microbiol.">
        <title>The Global Catalogue of Microorganisms (GCM) 10K type strain sequencing project: providing services to taxonomists for standard genome sequencing and annotation.</title>
        <authorList>
            <consortium name="The Broad Institute Genomics Platform"/>
            <consortium name="The Broad Institute Genome Sequencing Center for Infectious Disease"/>
            <person name="Wu L."/>
            <person name="Ma J."/>
        </authorList>
    </citation>
    <scope>NUCLEOTIDE SEQUENCE [LARGE SCALE GENOMIC DNA]</scope>
    <source>
        <strain evidence="9">JCM 11136</strain>
    </source>
</reference>
<keyword evidence="9" id="KW-1185">Reference proteome</keyword>
<feature type="transmembrane region" description="Helical" evidence="6">
    <location>
        <begin position="88"/>
        <end position="111"/>
    </location>
</feature>
<dbReference type="SUPFAM" id="SSF103473">
    <property type="entry name" value="MFS general substrate transporter"/>
    <property type="match status" value="2"/>
</dbReference>
<feature type="domain" description="Major facilitator superfamily (MFS) profile" evidence="7">
    <location>
        <begin position="231"/>
        <end position="424"/>
    </location>
</feature>
<dbReference type="PANTHER" id="PTHR23542:SF1">
    <property type="entry name" value="MAJOR FACILITATOR SUPERFAMILY (MFS) PROFILE DOMAIN-CONTAINING PROTEIN"/>
    <property type="match status" value="1"/>
</dbReference>
<dbReference type="InterPro" id="IPR011701">
    <property type="entry name" value="MFS"/>
</dbReference>
<dbReference type="PANTHER" id="PTHR23542">
    <property type="match status" value="1"/>
</dbReference>
<dbReference type="PROSITE" id="PS50850">
    <property type="entry name" value="MFS"/>
    <property type="match status" value="2"/>
</dbReference>
<comment type="caution">
    <text evidence="8">The sequence shown here is derived from an EMBL/GenBank/DDBJ whole genome shotgun (WGS) entry which is preliminary data.</text>
</comment>
<evidence type="ECO:0000259" key="7">
    <source>
        <dbReference type="PROSITE" id="PS50850"/>
    </source>
</evidence>
<feature type="transmembrane region" description="Helical" evidence="6">
    <location>
        <begin position="46"/>
        <end position="67"/>
    </location>
</feature>
<accession>A0ABP4AEE0</accession>
<dbReference type="RefSeq" id="WP_343951608.1">
    <property type="nucleotide sequence ID" value="NZ_BAAAHQ010000021.1"/>
</dbReference>
<evidence type="ECO:0000256" key="2">
    <source>
        <dbReference type="ARBA" id="ARBA00022692"/>
    </source>
</evidence>
<feature type="region of interest" description="Disordered" evidence="5">
    <location>
        <begin position="194"/>
        <end position="219"/>
    </location>
</feature>
<evidence type="ECO:0000256" key="4">
    <source>
        <dbReference type="ARBA" id="ARBA00023136"/>
    </source>
</evidence>
<keyword evidence="4 6" id="KW-0472">Membrane</keyword>
<name>A0ABP4AEE0_9ACTN</name>
<dbReference type="Gene3D" id="1.20.1250.20">
    <property type="entry name" value="MFS general substrate transporter like domains"/>
    <property type="match status" value="1"/>
</dbReference>
<dbReference type="Proteomes" id="UP001501578">
    <property type="component" value="Unassembled WGS sequence"/>
</dbReference>
<feature type="transmembrane region" description="Helical" evidence="6">
    <location>
        <begin position="153"/>
        <end position="183"/>
    </location>
</feature>
<feature type="domain" description="Major facilitator superfamily (MFS) profile" evidence="7">
    <location>
        <begin position="1"/>
        <end position="190"/>
    </location>
</feature>
<evidence type="ECO:0000256" key="3">
    <source>
        <dbReference type="ARBA" id="ARBA00022989"/>
    </source>
</evidence>
<evidence type="ECO:0000256" key="1">
    <source>
        <dbReference type="ARBA" id="ARBA00004651"/>
    </source>
</evidence>
<evidence type="ECO:0000256" key="6">
    <source>
        <dbReference type="SAM" id="Phobius"/>
    </source>
</evidence>
<comment type="subcellular location">
    <subcellularLocation>
        <location evidence="1">Cell membrane</location>
        <topology evidence="1">Multi-pass membrane protein</topology>
    </subcellularLocation>
</comment>
<dbReference type="EMBL" id="BAAAHQ010000021">
    <property type="protein sequence ID" value="GAA0934548.1"/>
    <property type="molecule type" value="Genomic_DNA"/>
</dbReference>
<dbReference type="Pfam" id="PF07690">
    <property type="entry name" value="MFS_1"/>
    <property type="match status" value="1"/>
</dbReference>
<feature type="transmembrane region" description="Helical" evidence="6">
    <location>
        <begin position="232"/>
        <end position="257"/>
    </location>
</feature>
<dbReference type="InterPro" id="IPR036259">
    <property type="entry name" value="MFS_trans_sf"/>
</dbReference>
<evidence type="ECO:0000256" key="5">
    <source>
        <dbReference type="SAM" id="MobiDB-lite"/>
    </source>
</evidence>
<keyword evidence="2 6" id="KW-0812">Transmembrane</keyword>
<feature type="transmembrane region" description="Helical" evidence="6">
    <location>
        <begin position="263"/>
        <end position="284"/>
    </location>
</feature>
<gene>
    <name evidence="8" type="ORF">GCM10009560_41880</name>
</gene>
<proteinExistence type="predicted"/>
<evidence type="ECO:0000313" key="8">
    <source>
        <dbReference type="EMBL" id="GAA0934548.1"/>
    </source>
</evidence>
<sequence>MFAPYRRLVTHPGVLYLLVAGLIVKLGTPVLSLALLLSAVDRLGSYATAGLVLTGHALALAVCAPIGGRLADRYGPRATLTGYLIAHAVAYTLLLLTPSALMIAAAVLLGVTTPPVSSVIRSAWPRLVPADTLAAAYAADNAVNELMFIAGPLIVPLLALFVPAHGVVAGAGAAVLLGTVLLLTSAAVRAGGTATGHAEPGAATNHTETGTATDHPEPRRFRLAGPLAHPPTLVLLTIAAFGTFVFGSLRIATVAAATSFGSAASAGVLMGLLSVGALLGTLGYGARAWPVTARRLLVLFSVAEAAVLAAGAWAPGFASLAVLITLVGLVTGPRDAVIPALLADHTPGRYRTEVFAWLNTFMWAGYGLGTAVAGRLTGPQDTGATALAAAAGATVAAAILAVVANRLTTRADRPVPEPDRATDG</sequence>
<protein>
    <submittedName>
        <fullName evidence="8">MFS transporter</fullName>
    </submittedName>
</protein>
<organism evidence="8 9">
    <name type="scientific">Nonomuraea longicatena</name>
    <dbReference type="NCBI Taxonomy" id="83682"/>
    <lineage>
        <taxon>Bacteria</taxon>
        <taxon>Bacillati</taxon>
        <taxon>Actinomycetota</taxon>
        <taxon>Actinomycetes</taxon>
        <taxon>Streptosporangiales</taxon>
        <taxon>Streptosporangiaceae</taxon>
        <taxon>Nonomuraea</taxon>
    </lineage>
</organism>
<evidence type="ECO:0000313" key="9">
    <source>
        <dbReference type="Proteomes" id="UP001501578"/>
    </source>
</evidence>
<keyword evidence="3 6" id="KW-1133">Transmembrane helix</keyword>
<feature type="transmembrane region" description="Helical" evidence="6">
    <location>
        <begin position="354"/>
        <end position="374"/>
    </location>
</feature>
<dbReference type="InterPro" id="IPR020846">
    <property type="entry name" value="MFS_dom"/>
</dbReference>
<feature type="transmembrane region" description="Helical" evidence="6">
    <location>
        <begin position="14"/>
        <end position="40"/>
    </location>
</feature>
<feature type="transmembrane region" description="Helical" evidence="6">
    <location>
        <begin position="386"/>
        <end position="404"/>
    </location>
</feature>